<keyword evidence="1" id="KW-0472">Membrane</keyword>
<dbReference type="Proteomes" id="UP000286415">
    <property type="component" value="Unassembled WGS sequence"/>
</dbReference>
<dbReference type="AlphaFoldDB" id="A0A8T1M3I3"/>
<dbReference type="OrthoDB" id="10305398at2759"/>
<reference evidence="3 4" key="1">
    <citation type="journal article" date="2018" name="Biotechnol. Adv.">
        <title>Improved genomic resources and new bioinformatic workflow for the carcinogenic parasite Clonorchis sinensis: Biotechnological implications.</title>
        <authorList>
            <person name="Wang D."/>
            <person name="Korhonen P.K."/>
            <person name="Gasser R.B."/>
            <person name="Young N.D."/>
        </authorList>
    </citation>
    <scope>NUCLEOTIDE SEQUENCE [LARGE SCALE GENOMIC DNA]</scope>
    <source>
        <strain evidence="3">Cs-k2</strain>
    </source>
</reference>
<reference evidence="3 4" key="2">
    <citation type="journal article" date="2021" name="Genomics">
        <title>High-quality reference genome for Clonorchis sinensis.</title>
        <authorList>
            <person name="Young N.D."/>
            <person name="Stroehlein A.J."/>
            <person name="Kinkar L."/>
            <person name="Wang T."/>
            <person name="Sohn W.M."/>
            <person name="Chang B.C.H."/>
            <person name="Kaur P."/>
            <person name="Weisz D."/>
            <person name="Dudchenko O."/>
            <person name="Aiden E.L."/>
            <person name="Korhonen P.K."/>
            <person name="Gasser R.B."/>
        </authorList>
    </citation>
    <scope>NUCLEOTIDE SEQUENCE [LARGE SCALE GENOMIC DNA]</scope>
    <source>
        <strain evidence="3">Cs-k2</strain>
    </source>
</reference>
<evidence type="ECO:0000313" key="4">
    <source>
        <dbReference type="Proteomes" id="UP000286415"/>
    </source>
</evidence>
<evidence type="ECO:0000256" key="1">
    <source>
        <dbReference type="SAM" id="Phobius"/>
    </source>
</evidence>
<evidence type="ECO:0000313" key="3">
    <source>
        <dbReference type="EMBL" id="KAG5443375.1"/>
    </source>
</evidence>
<keyword evidence="2" id="KW-0732">Signal</keyword>
<proteinExistence type="predicted"/>
<keyword evidence="1" id="KW-1133">Transmembrane helix</keyword>
<feature type="signal peptide" evidence="2">
    <location>
        <begin position="1"/>
        <end position="18"/>
    </location>
</feature>
<protein>
    <submittedName>
        <fullName evidence="3">Uncharacterized protein</fullName>
    </submittedName>
</protein>
<name>A0A8T1M3I3_CLOSI</name>
<feature type="transmembrane region" description="Helical" evidence="1">
    <location>
        <begin position="178"/>
        <end position="200"/>
    </location>
</feature>
<gene>
    <name evidence="3" type="ORF">CSKR_202785</name>
</gene>
<keyword evidence="1" id="KW-0812">Transmembrane</keyword>
<comment type="caution">
    <text evidence="3">The sequence shown here is derived from an EMBL/GenBank/DDBJ whole genome shotgun (WGS) entry which is preliminary data.</text>
</comment>
<evidence type="ECO:0000256" key="2">
    <source>
        <dbReference type="SAM" id="SignalP"/>
    </source>
</evidence>
<sequence length="203" mass="23169">MCAMIFFFLCALHTTVLLHTEEQPFDKTATCTSNWSPWSFVVPAFLERPQVIEQPVCARKMLTFYRHRTCICDHQSTSTYIAKAGNGCIHRSLFPAHICTVLTRDPLFGIENASVRLRIKSVTQTSNSDELYRITYVPRRLSASTELSNRSRSKQFDSATEKTSEVEVKTLHRDQFDIWSWTIGTVMLLISVSCAVYLTCISI</sequence>
<keyword evidence="4" id="KW-1185">Reference proteome</keyword>
<feature type="chain" id="PRO_5035894658" evidence="2">
    <location>
        <begin position="19"/>
        <end position="203"/>
    </location>
</feature>
<dbReference type="EMBL" id="NIRI02000056">
    <property type="protein sequence ID" value="KAG5443375.1"/>
    <property type="molecule type" value="Genomic_DNA"/>
</dbReference>
<accession>A0A8T1M3I3</accession>
<organism evidence="3 4">
    <name type="scientific">Clonorchis sinensis</name>
    <name type="common">Chinese liver fluke</name>
    <dbReference type="NCBI Taxonomy" id="79923"/>
    <lineage>
        <taxon>Eukaryota</taxon>
        <taxon>Metazoa</taxon>
        <taxon>Spiralia</taxon>
        <taxon>Lophotrochozoa</taxon>
        <taxon>Platyhelminthes</taxon>
        <taxon>Trematoda</taxon>
        <taxon>Digenea</taxon>
        <taxon>Opisthorchiida</taxon>
        <taxon>Opisthorchiata</taxon>
        <taxon>Opisthorchiidae</taxon>
        <taxon>Clonorchis</taxon>
    </lineage>
</organism>